<proteinExistence type="predicted"/>
<protein>
    <submittedName>
        <fullName evidence="1">Uncharacterized protein</fullName>
    </submittedName>
</protein>
<accession>A0A0F9I6X3</accession>
<gene>
    <name evidence="1" type="ORF">LCGC14_1615860</name>
</gene>
<evidence type="ECO:0000313" key="1">
    <source>
        <dbReference type="EMBL" id="KKM23366.1"/>
    </source>
</evidence>
<sequence length="98" mass="10573">MPLPKQRDRDQATVTVTTTPVLIRAANSKRIWAVIVNRTANPVDLLLKTNEDVIGGLFLSGNGSNFVIDALTPWAGEIWARAVATTSTVGVTEVEVKD</sequence>
<reference evidence="1" key="1">
    <citation type="journal article" date="2015" name="Nature">
        <title>Complex archaea that bridge the gap between prokaryotes and eukaryotes.</title>
        <authorList>
            <person name="Spang A."/>
            <person name="Saw J.H."/>
            <person name="Jorgensen S.L."/>
            <person name="Zaremba-Niedzwiedzka K."/>
            <person name="Martijn J."/>
            <person name="Lind A.E."/>
            <person name="van Eijk R."/>
            <person name="Schleper C."/>
            <person name="Guy L."/>
            <person name="Ettema T.J."/>
        </authorList>
    </citation>
    <scope>NUCLEOTIDE SEQUENCE</scope>
</reference>
<organism evidence="1">
    <name type="scientific">marine sediment metagenome</name>
    <dbReference type="NCBI Taxonomy" id="412755"/>
    <lineage>
        <taxon>unclassified sequences</taxon>
        <taxon>metagenomes</taxon>
        <taxon>ecological metagenomes</taxon>
    </lineage>
</organism>
<dbReference type="AlphaFoldDB" id="A0A0F9I6X3"/>
<comment type="caution">
    <text evidence="1">The sequence shown here is derived from an EMBL/GenBank/DDBJ whole genome shotgun (WGS) entry which is preliminary data.</text>
</comment>
<name>A0A0F9I6X3_9ZZZZ</name>
<dbReference type="EMBL" id="LAZR01013138">
    <property type="protein sequence ID" value="KKM23366.1"/>
    <property type="molecule type" value="Genomic_DNA"/>
</dbReference>